<dbReference type="PANTHER" id="PTHR45953:SF1">
    <property type="entry name" value="IDURONATE 2-SULFATASE"/>
    <property type="match status" value="1"/>
</dbReference>
<keyword evidence="5" id="KW-0378">Hydrolase</keyword>
<dbReference type="AlphaFoldDB" id="A0A3D9KZJ5"/>
<evidence type="ECO:0000313" key="10">
    <source>
        <dbReference type="Proteomes" id="UP000256779"/>
    </source>
</evidence>
<name>A0A3D9KZJ5_MARFU</name>
<evidence type="ECO:0000256" key="2">
    <source>
        <dbReference type="ARBA" id="ARBA00008779"/>
    </source>
</evidence>
<evidence type="ECO:0000313" key="9">
    <source>
        <dbReference type="EMBL" id="RED94630.1"/>
    </source>
</evidence>
<comment type="caution">
    <text evidence="9">The sequence shown here is derived from an EMBL/GenBank/DDBJ whole genome shotgun (WGS) entry which is preliminary data.</text>
</comment>
<dbReference type="PROSITE" id="PS51257">
    <property type="entry name" value="PROKAR_LIPOPROTEIN"/>
    <property type="match status" value="1"/>
</dbReference>
<dbReference type="CDD" id="cd16030">
    <property type="entry name" value="iduronate-2-sulfatase"/>
    <property type="match status" value="1"/>
</dbReference>
<dbReference type="GO" id="GO:0046872">
    <property type="term" value="F:metal ion binding"/>
    <property type="evidence" value="ECO:0007669"/>
    <property type="project" value="UniProtKB-KW"/>
</dbReference>
<dbReference type="PROSITE" id="PS00523">
    <property type="entry name" value="SULFATASE_1"/>
    <property type="match status" value="1"/>
</dbReference>
<dbReference type="InterPro" id="IPR024607">
    <property type="entry name" value="Sulfatase_CS"/>
</dbReference>
<feature type="domain" description="Sulfatase N-terminal" evidence="8">
    <location>
        <begin position="33"/>
        <end position="393"/>
    </location>
</feature>
<evidence type="ECO:0000256" key="4">
    <source>
        <dbReference type="ARBA" id="ARBA00022729"/>
    </source>
</evidence>
<dbReference type="InterPro" id="IPR017850">
    <property type="entry name" value="Alkaline_phosphatase_core_sf"/>
</dbReference>
<dbReference type="Pfam" id="PF00884">
    <property type="entry name" value="Sulfatase"/>
    <property type="match status" value="1"/>
</dbReference>
<comment type="similarity">
    <text evidence="2">Belongs to the sulfatase family.</text>
</comment>
<evidence type="ECO:0000259" key="8">
    <source>
        <dbReference type="Pfam" id="PF00884"/>
    </source>
</evidence>
<feature type="signal peptide" evidence="7">
    <location>
        <begin position="1"/>
        <end position="22"/>
    </location>
</feature>
<gene>
    <name evidence="9" type="ORF">C7460_12025</name>
</gene>
<evidence type="ECO:0000256" key="7">
    <source>
        <dbReference type="SAM" id="SignalP"/>
    </source>
</evidence>
<dbReference type="Gene3D" id="3.40.720.10">
    <property type="entry name" value="Alkaline Phosphatase, subunit A"/>
    <property type="match status" value="1"/>
</dbReference>
<dbReference type="InterPro" id="IPR035874">
    <property type="entry name" value="IDS"/>
</dbReference>
<dbReference type="EMBL" id="QREG01000020">
    <property type="protein sequence ID" value="RED94630.1"/>
    <property type="molecule type" value="Genomic_DNA"/>
</dbReference>
<evidence type="ECO:0000256" key="1">
    <source>
        <dbReference type="ARBA" id="ARBA00001913"/>
    </source>
</evidence>
<dbReference type="InterPro" id="IPR000917">
    <property type="entry name" value="Sulfatase_N"/>
</dbReference>
<proteinExistence type="inferred from homology"/>
<dbReference type="SUPFAM" id="SSF53649">
    <property type="entry name" value="Alkaline phosphatase-like"/>
    <property type="match status" value="1"/>
</dbReference>
<dbReference type="RefSeq" id="WP_115869513.1">
    <property type="nucleotide sequence ID" value="NZ_QREG01000020.1"/>
</dbReference>
<protein>
    <submittedName>
        <fullName evidence="9">Iduronate 2-sulfatase</fullName>
    </submittedName>
</protein>
<evidence type="ECO:0000256" key="3">
    <source>
        <dbReference type="ARBA" id="ARBA00022723"/>
    </source>
</evidence>
<dbReference type="GO" id="GO:0004423">
    <property type="term" value="F:iduronate-2-sulfatase activity"/>
    <property type="evidence" value="ECO:0007669"/>
    <property type="project" value="InterPro"/>
</dbReference>
<dbReference type="GO" id="GO:0005737">
    <property type="term" value="C:cytoplasm"/>
    <property type="evidence" value="ECO:0007669"/>
    <property type="project" value="TreeGrafter"/>
</dbReference>
<dbReference type="Proteomes" id="UP000256779">
    <property type="component" value="Unassembled WGS sequence"/>
</dbReference>
<keyword evidence="4 7" id="KW-0732">Signal</keyword>
<sequence length="487" mass="54296">MKRWQFLIQLFGVLLFTLGAASCQNSRNEDVPKNILLICVDDLRPEINAFGSSYIHSPNMDMLAAKGRSFHRHYVNAPSCGPSRYTLLTGQYGVQYRRKYNQPLFHRAEAMKKHKESIPPSMPEWFRQHGYTTVSVGKVSHHPGGRGGEYWDSDTIPEMPGAWDAHLMPSGAWQNPRGAMHGLAFGKVRTASSRDPIEAAEGGDDIYPDGLIVKEGLSQLETLAAEDKPFFLAIGLIKPHLPFGAPKKYLDLYQGVTIPANPYPNKPAANASWSGSREFMSYDRQGKDPRTDSAYSMELKRYYAACVSYADKHVGDILAKLKETGADKNTIVVLWGDHGWHLGEHAIWGKHTLYEESLRAPLIIYDPEMNAQGLKTDAIVETVDIFPTLCDLTSLPVPDFVHGTSLASIMRDPKAKGHPAVAYYSTSSTIRTDTHRLTINGKGMVELYDHTAEKEVKNVAEDFPETVQQLKAQLQARLGPLAFNWNP</sequence>
<keyword evidence="10" id="KW-1185">Reference proteome</keyword>
<dbReference type="PANTHER" id="PTHR45953">
    <property type="entry name" value="IDURONATE 2-SULFATASE"/>
    <property type="match status" value="1"/>
</dbReference>
<keyword evidence="3" id="KW-0479">Metal-binding</keyword>
<comment type="cofactor">
    <cofactor evidence="1">
        <name>Ca(2+)</name>
        <dbReference type="ChEBI" id="CHEBI:29108"/>
    </cofactor>
</comment>
<feature type="chain" id="PRO_5017808618" evidence="7">
    <location>
        <begin position="23"/>
        <end position="487"/>
    </location>
</feature>
<dbReference type="OrthoDB" id="9763552at2"/>
<evidence type="ECO:0000256" key="5">
    <source>
        <dbReference type="ARBA" id="ARBA00022801"/>
    </source>
</evidence>
<organism evidence="9 10">
    <name type="scientific">Marinoscillum furvescens DSM 4134</name>
    <dbReference type="NCBI Taxonomy" id="1122208"/>
    <lineage>
        <taxon>Bacteria</taxon>
        <taxon>Pseudomonadati</taxon>
        <taxon>Bacteroidota</taxon>
        <taxon>Cytophagia</taxon>
        <taxon>Cytophagales</taxon>
        <taxon>Reichenbachiellaceae</taxon>
        <taxon>Marinoscillum</taxon>
    </lineage>
</organism>
<keyword evidence="6" id="KW-0106">Calcium</keyword>
<evidence type="ECO:0000256" key="6">
    <source>
        <dbReference type="ARBA" id="ARBA00022837"/>
    </source>
</evidence>
<accession>A0A3D9KZJ5</accession>
<reference evidence="9 10" key="1">
    <citation type="submission" date="2018-07" db="EMBL/GenBank/DDBJ databases">
        <title>Genomic Encyclopedia of Type Strains, Phase IV (KMG-IV): sequencing the most valuable type-strain genomes for metagenomic binning, comparative biology and taxonomic classification.</title>
        <authorList>
            <person name="Goeker M."/>
        </authorList>
    </citation>
    <scope>NUCLEOTIDE SEQUENCE [LARGE SCALE GENOMIC DNA]</scope>
    <source>
        <strain evidence="9 10">DSM 4134</strain>
    </source>
</reference>